<dbReference type="EMBL" id="KV454540">
    <property type="protein sequence ID" value="ODV67900.1"/>
    <property type="molecule type" value="Genomic_DNA"/>
</dbReference>
<reference evidence="2" key="1">
    <citation type="submission" date="2016-05" db="EMBL/GenBank/DDBJ databases">
        <title>Comparative genomics of biotechnologically important yeasts.</title>
        <authorList>
            <consortium name="DOE Joint Genome Institute"/>
            <person name="Riley R."/>
            <person name="Haridas S."/>
            <person name="Wolfe K.H."/>
            <person name="Lopes M.R."/>
            <person name="Hittinger C.T."/>
            <person name="Goker M."/>
            <person name="Salamov A."/>
            <person name="Wisecaver J."/>
            <person name="Long T.M."/>
            <person name="Aerts A.L."/>
            <person name="Barry K."/>
            <person name="Choi C."/>
            <person name="Clum A."/>
            <person name="Coughlan A.Y."/>
            <person name="Deshpande S."/>
            <person name="Douglass A.P."/>
            <person name="Hanson S.J."/>
            <person name="Klenk H.-P."/>
            <person name="Labutti K."/>
            <person name="Lapidus A."/>
            <person name="Lindquist E."/>
            <person name="Lipzen A."/>
            <person name="Meier-Kolthoff J.P."/>
            <person name="Ohm R.A."/>
            <person name="Otillar R.P."/>
            <person name="Pangilinan J."/>
            <person name="Peng Y."/>
            <person name="Rokas A."/>
            <person name="Rosa C.A."/>
            <person name="Scheuner C."/>
            <person name="Sibirny A.A."/>
            <person name="Slot J.C."/>
            <person name="Stielow J.B."/>
            <person name="Sun H."/>
            <person name="Kurtzman C.P."/>
            <person name="Blackwell M."/>
            <person name="Grigoriev I.V."/>
            <person name="Jeffries T.W."/>
        </authorList>
    </citation>
    <scope>NUCLEOTIDE SEQUENCE [LARGE SCALE GENOMIC DNA]</scope>
    <source>
        <strain evidence="2">NRRL Y-1933</strain>
    </source>
</reference>
<dbReference type="RefSeq" id="XP_020076967.1">
    <property type="nucleotide sequence ID" value="XM_020221121.1"/>
</dbReference>
<dbReference type="GeneID" id="30995671"/>
<keyword evidence="2" id="KW-1185">Reference proteome</keyword>
<dbReference type="Proteomes" id="UP000095085">
    <property type="component" value="Unassembled WGS sequence"/>
</dbReference>
<organism evidence="1 2">
    <name type="scientific">Hyphopichia burtonii NRRL Y-1933</name>
    <dbReference type="NCBI Taxonomy" id="984485"/>
    <lineage>
        <taxon>Eukaryota</taxon>
        <taxon>Fungi</taxon>
        <taxon>Dikarya</taxon>
        <taxon>Ascomycota</taxon>
        <taxon>Saccharomycotina</taxon>
        <taxon>Pichiomycetes</taxon>
        <taxon>Debaryomycetaceae</taxon>
        <taxon>Hyphopichia</taxon>
    </lineage>
</organism>
<evidence type="ECO:0000313" key="2">
    <source>
        <dbReference type="Proteomes" id="UP000095085"/>
    </source>
</evidence>
<accession>A0A1E4RKZ3</accession>
<sequence>MLMLAQIPSRIPAQNFEDHYMEKALELNKNTKPKSVTFRAYVVCRVYVEIFTSGY</sequence>
<name>A0A1E4RKZ3_9ASCO</name>
<gene>
    <name evidence="1" type="ORF">HYPBUDRAFT_152634</name>
</gene>
<evidence type="ECO:0000313" key="1">
    <source>
        <dbReference type="EMBL" id="ODV67900.1"/>
    </source>
</evidence>
<proteinExistence type="predicted"/>
<dbReference type="AlphaFoldDB" id="A0A1E4RKZ3"/>
<protein>
    <submittedName>
        <fullName evidence="1">Uncharacterized protein</fullName>
    </submittedName>
</protein>